<evidence type="ECO:0000313" key="2">
    <source>
        <dbReference type="EMBL" id="TKW35117.1"/>
    </source>
</evidence>
<gene>
    <name evidence="2" type="ORF">SEVIR_2G350500v2</name>
</gene>
<evidence type="ECO:0000313" key="3">
    <source>
        <dbReference type="Proteomes" id="UP000298652"/>
    </source>
</evidence>
<evidence type="ECO:0000256" key="1">
    <source>
        <dbReference type="SAM" id="MobiDB-lite"/>
    </source>
</evidence>
<dbReference type="Proteomes" id="UP000298652">
    <property type="component" value="Chromosome 2"/>
</dbReference>
<proteinExistence type="predicted"/>
<reference evidence="2 3" key="1">
    <citation type="submission" date="2019-03" db="EMBL/GenBank/DDBJ databases">
        <title>WGS assembly of Setaria viridis.</title>
        <authorList>
            <person name="Huang P."/>
            <person name="Jenkins J."/>
            <person name="Grimwood J."/>
            <person name="Barry K."/>
            <person name="Healey A."/>
            <person name="Mamidi S."/>
            <person name="Sreedasyam A."/>
            <person name="Shu S."/>
            <person name="Feldman M."/>
            <person name="Wu J."/>
            <person name="Yu Y."/>
            <person name="Chen C."/>
            <person name="Johnson J."/>
            <person name="Rokhsar D."/>
            <person name="Baxter I."/>
            <person name="Schmutz J."/>
            <person name="Brutnell T."/>
            <person name="Kellogg E."/>
        </authorList>
    </citation>
    <scope>NUCLEOTIDE SEQUENCE [LARGE SCALE GENOMIC DNA]</scope>
    <source>
        <strain evidence="3">cv. A10</strain>
    </source>
</reference>
<accession>A0A4U6WBJ4</accession>
<name>A0A4U6WBJ4_SETVI</name>
<dbReference type="EMBL" id="CM016553">
    <property type="protein sequence ID" value="TKW35117.1"/>
    <property type="molecule type" value="Genomic_DNA"/>
</dbReference>
<sequence>MAGWCLAVLAPVPTPSWWKMCPRRWLSVSTNAWAASRIPVARCWHVAVGASHRERREIVPFIFCSVHSRRLKKIEHARPILRSAPLHEPTTAKRCPGQQEADGESAFSFSPLRGCVAPTTARRAPCPRRGVG</sequence>
<dbReference type="EMBL" id="CM016553">
    <property type="protein sequence ID" value="TKW35118.1"/>
    <property type="molecule type" value="Genomic_DNA"/>
</dbReference>
<dbReference type="EMBL" id="CM016553">
    <property type="protein sequence ID" value="TKW35119.1"/>
    <property type="molecule type" value="Genomic_DNA"/>
</dbReference>
<organism evidence="2 3">
    <name type="scientific">Setaria viridis</name>
    <name type="common">Green bristlegrass</name>
    <name type="synonym">Setaria italica subsp. viridis</name>
    <dbReference type="NCBI Taxonomy" id="4556"/>
    <lineage>
        <taxon>Eukaryota</taxon>
        <taxon>Viridiplantae</taxon>
        <taxon>Streptophyta</taxon>
        <taxon>Embryophyta</taxon>
        <taxon>Tracheophyta</taxon>
        <taxon>Spermatophyta</taxon>
        <taxon>Magnoliopsida</taxon>
        <taxon>Liliopsida</taxon>
        <taxon>Poales</taxon>
        <taxon>Poaceae</taxon>
        <taxon>PACMAD clade</taxon>
        <taxon>Panicoideae</taxon>
        <taxon>Panicodae</taxon>
        <taxon>Paniceae</taxon>
        <taxon>Cenchrinae</taxon>
        <taxon>Setaria</taxon>
    </lineage>
</organism>
<feature type="region of interest" description="Disordered" evidence="1">
    <location>
        <begin position="87"/>
        <end position="106"/>
    </location>
</feature>
<protein>
    <submittedName>
        <fullName evidence="2">Uncharacterized protein</fullName>
    </submittedName>
</protein>
<dbReference type="Gramene" id="TKW35119">
    <property type="protein sequence ID" value="TKW35119"/>
    <property type="gene ID" value="SEVIR_2G350500v2"/>
</dbReference>
<dbReference type="AlphaFoldDB" id="A0A4U6WBJ4"/>
<dbReference type="Gramene" id="TKW35117">
    <property type="protein sequence ID" value="TKW35117"/>
    <property type="gene ID" value="SEVIR_2G350500v2"/>
</dbReference>
<dbReference type="Gramene" id="TKW35118">
    <property type="protein sequence ID" value="TKW35118"/>
    <property type="gene ID" value="SEVIR_2G350500v2"/>
</dbReference>
<keyword evidence="3" id="KW-1185">Reference proteome</keyword>